<dbReference type="Gene3D" id="3.40.50.1820">
    <property type="entry name" value="alpha/beta hydrolase"/>
    <property type="match status" value="1"/>
</dbReference>
<dbReference type="SUPFAM" id="SSF53474">
    <property type="entry name" value="alpha/beta-Hydrolases"/>
    <property type="match status" value="1"/>
</dbReference>
<protein>
    <submittedName>
        <fullName evidence="1">Esterase</fullName>
    </submittedName>
</protein>
<accession>A0A6N8H814</accession>
<dbReference type="InterPro" id="IPR000801">
    <property type="entry name" value="Esterase-like"/>
</dbReference>
<name>A0A6N8H814_9FLAO</name>
<dbReference type="PANTHER" id="PTHR48098">
    <property type="entry name" value="ENTEROCHELIN ESTERASE-RELATED"/>
    <property type="match status" value="1"/>
</dbReference>
<evidence type="ECO:0000313" key="2">
    <source>
        <dbReference type="Proteomes" id="UP000433945"/>
    </source>
</evidence>
<organism evidence="1 2">
    <name type="scientific">Flavobacterium rakeshii</name>
    <dbReference type="NCBI Taxonomy" id="1038845"/>
    <lineage>
        <taxon>Bacteria</taxon>
        <taxon>Pseudomonadati</taxon>
        <taxon>Bacteroidota</taxon>
        <taxon>Flavobacteriia</taxon>
        <taxon>Flavobacteriales</taxon>
        <taxon>Flavobacteriaceae</taxon>
        <taxon>Flavobacterium</taxon>
    </lineage>
</organism>
<evidence type="ECO:0000313" key="1">
    <source>
        <dbReference type="EMBL" id="MUV02744.1"/>
    </source>
</evidence>
<keyword evidence="2" id="KW-1185">Reference proteome</keyword>
<dbReference type="RefSeq" id="WP_157481716.1">
    <property type="nucleotide sequence ID" value="NZ_JAZDQD010000003.1"/>
</dbReference>
<dbReference type="Proteomes" id="UP000433945">
    <property type="component" value="Unassembled WGS sequence"/>
</dbReference>
<dbReference type="EMBL" id="WOWP01000011">
    <property type="protein sequence ID" value="MUV02744.1"/>
    <property type="molecule type" value="Genomic_DNA"/>
</dbReference>
<gene>
    <name evidence="1" type="ORF">GN157_03390</name>
</gene>
<dbReference type="OrthoDB" id="9803578at2"/>
<proteinExistence type="predicted"/>
<dbReference type="Pfam" id="PF00756">
    <property type="entry name" value="Esterase"/>
    <property type="match status" value="1"/>
</dbReference>
<dbReference type="PROSITE" id="PS51257">
    <property type="entry name" value="PROKAR_LIPOPROTEIN"/>
    <property type="match status" value="1"/>
</dbReference>
<dbReference type="PANTHER" id="PTHR48098:SF6">
    <property type="entry name" value="FERRI-BACILLIBACTIN ESTERASE BESA"/>
    <property type="match status" value="1"/>
</dbReference>
<dbReference type="InterPro" id="IPR050583">
    <property type="entry name" value="Mycobacterial_A85_antigen"/>
</dbReference>
<dbReference type="AlphaFoldDB" id="A0A6N8H814"/>
<comment type="caution">
    <text evidence="1">The sequence shown here is derived from an EMBL/GenBank/DDBJ whole genome shotgun (WGS) entry which is preliminary data.</text>
</comment>
<dbReference type="InterPro" id="IPR029058">
    <property type="entry name" value="AB_hydrolase_fold"/>
</dbReference>
<sequence>MNSPFKKIFTLQTAIVLLFLGLTGLFISCKGEKPNAKTHSLFFTDSLYSKKLSEYRKHDIYLPKGFDKTKKYPIIYATDGGSDLTDKKHTLDSLIDGGIIRPLIFVASFSNDKIADSTSTTLGTGEKVYLDYRNFEYVDRHPIRQEDSLLFDRFKNHKLYFINELIPTIEQDYNQNPESSYRYFYGVSNGAGFGVDLLNTNPDLIGTYICFSVFGGNMQSYTWNENIIYPNLYLYYGSEEPFFLKDDAMLLMNKYDKLNSFIEVKEFKGGHSNKNWSKNFINVISRILATE</sequence>
<reference evidence="1 2" key="1">
    <citation type="submission" date="2019-12" db="EMBL/GenBank/DDBJ databases">
        <authorList>
            <person name="Sun J.-Q."/>
        </authorList>
    </citation>
    <scope>NUCLEOTIDE SEQUENCE [LARGE SCALE GENOMIC DNA]</scope>
    <source>
        <strain evidence="1 2">JCM 17928</strain>
    </source>
</reference>